<sequence length="548" mass="59965">MVASDTFIHCCSICGAAAHLGYSPIGHNDCKCVSMVGYENMVHQWAVRWTQVTDQLDETSSCSYCEETCSGSFLGGPPIWCCLWCQWLVHVDCHNSMSTETGDVCDLGPFRRLILSPIFVKELNRSSSGGFLSSITHGANEIVSSVRATIRSQSKKHKQGNDTSADISACSGIGDPSTDDQHQDGDVVKKKDSQPSFKRSSSINQNDESHNSGLKQRYEIIDLPLDARPSLVFINKKSGAQRGDSLRQRLNMLLNPVQVFELNSAQGPEAGLHLFRLVPHFRVLVCGGDGTVGWVLTAIDKQIFVSPPPIAILPAGTGNDLARVLSWGGGLGTVERQGGLCTVLRHIEHATVEVQALDVDCKLSVINEHSLGKCIDGSYLAPEGCEPHPRTKYKNVDVDDSESNKNTQFELVLLEATKCGFGLSGVGCDAKGAVEIHDLREEKPDKFYNQFMNKVLYAREGAKTITDRTFEDFPWQIRVEVDGVEIDVPEDAEGVLVANMEAFMLKRAAEEPFGHAAAIIIDVLENVESVINTSQKRALLQEMALKLS</sequence>
<dbReference type="GO" id="GO:0004143">
    <property type="term" value="F:ATP-dependent diacylglycerol kinase activity"/>
    <property type="evidence" value="ECO:0007669"/>
    <property type="project" value="UniProtKB-EC"/>
</dbReference>
<dbReference type="SUPFAM" id="SSF111331">
    <property type="entry name" value="NAD kinase/diacylglycerol kinase-like"/>
    <property type="match status" value="1"/>
</dbReference>
<dbReference type="PANTHER" id="PTHR11255:SF54">
    <property type="entry name" value="DIACYLGLYCEROL KINASE THETA"/>
    <property type="match status" value="1"/>
</dbReference>
<evidence type="ECO:0000259" key="14">
    <source>
        <dbReference type="PROSITE" id="PS50146"/>
    </source>
</evidence>
<dbReference type="GO" id="GO:0005524">
    <property type="term" value="F:ATP binding"/>
    <property type="evidence" value="ECO:0007669"/>
    <property type="project" value="UniProtKB-KW"/>
</dbReference>
<evidence type="ECO:0000313" key="16">
    <source>
        <dbReference type="Proteomes" id="UP000626092"/>
    </source>
</evidence>
<comment type="subunit">
    <text evidence="3">Monomer.</text>
</comment>
<feature type="domain" description="DAGKc" evidence="14">
    <location>
        <begin position="225"/>
        <end position="367"/>
    </location>
</feature>
<dbReference type="InterPro" id="IPR001206">
    <property type="entry name" value="Diacylglycerol_kinase_cat_dom"/>
</dbReference>
<dbReference type="AlphaFoldDB" id="A0A834L8M7"/>
<comment type="caution">
    <text evidence="15">The sequence shown here is derived from an EMBL/GenBank/DDBJ whole genome shotgun (WGS) entry which is preliminary data.</text>
</comment>
<reference evidence="15" key="1">
    <citation type="submission" date="2019-11" db="EMBL/GenBank/DDBJ databases">
        <authorList>
            <person name="Liu Y."/>
            <person name="Hou J."/>
            <person name="Li T.-Q."/>
            <person name="Guan C.-H."/>
            <person name="Wu X."/>
            <person name="Wu H.-Z."/>
            <person name="Ling F."/>
            <person name="Zhang R."/>
            <person name="Shi X.-G."/>
            <person name="Ren J.-P."/>
            <person name="Chen E.-F."/>
            <person name="Sun J.-M."/>
        </authorList>
    </citation>
    <scope>NUCLEOTIDE SEQUENCE</scope>
    <source>
        <strain evidence="15">Adult_tree_wgs_1</strain>
        <tissue evidence="15">Leaves</tissue>
    </source>
</reference>
<feature type="compositionally biased region" description="Polar residues" evidence="13">
    <location>
        <begin position="194"/>
        <end position="211"/>
    </location>
</feature>
<evidence type="ECO:0000256" key="12">
    <source>
        <dbReference type="RuleBase" id="RU361128"/>
    </source>
</evidence>
<organism evidence="15 16">
    <name type="scientific">Rhododendron simsii</name>
    <name type="common">Sims's rhododendron</name>
    <dbReference type="NCBI Taxonomy" id="118357"/>
    <lineage>
        <taxon>Eukaryota</taxon>
        <taxon>Viridiplantae</taxon>
        <taxon>Streptophyta</taxon>
        <taxon>Embryophyta</taxon>
        <taxon>Tracheophyta</taxon>
        <taxon>Spermatophyta</taxon>
        <taxon>Magnoliopsida</taxon>
        <taxon>eudicotyledons</taxon>
        <taxon>Gunneridae</taxon>
        <taxon>Pentapetalae</taxon>
        <taxon>asterids</taxon>
        <taxon>Ericales</taxon>
        <taxon>Ericaceae</taxon>
        <taxon>Ericoideae</taxon>
        <taxon>Rhodoreae</taxon>
        <taxon>Rhododendron</taxon>
    </lineage>
</organism>
<dbReference type="Gene3D" id="3.30.60.20">
    <property type="match status" value="1"/>
</dbReference>
<keyword evidence="9 12" id="KW-0067">ATP-binding</keyword>
<evidence type="ECO:0000256" key="5">
    <source>
        <dbReference type="ARBA" id="ARBA00022737"/>
    </source>
</evidence>
<keyword evidence="6 12" id="KW-0547">Nucleotide-binding</keyword>
<name>A0A834L8M7_RHOSS</name>
<keyword evidence="7" id="KW-0862">Zinc</keyword>
<keyword evidence="16" id="KW-1185">Reference proteome</keyword>
<evidence type="ECO:0000256" key="3">
    <source>
        <dbReference type="ARBA" id="ARBA00011245"/>
    </source>
</evidence>
<dbReference type="InterPro" id="IPR000756">
    <property type="entry name" value="Diacylglycerol_kin_accessory"/>
</dbReference>
<dbReference type="PROSITE" id="PS50146">
    <property type="entry name" value="DAGK"/>
    <property type="match status" value="1"/>
</dbReference>
<keyword evidence="7" id="KW-0479">Metal-binding</keyword>
<dbReference type="EC" id="2.7.1.107" evidence="12"/>
<keyword evidence="7" id="KW-0863">Zinc-finger</keyword>
<comment type="subcellular location">
    <subcellularLocation>
        <location evidence="1">Membrane</location>
    </subcellularLocation>
</comment>
<evidence type="ECO:0000256" key="6">
    <source>
        <dbReference type="ARBA" id="ARBA00022741"/>
    </source>
</evidence>
<feature type="region of interest" description="Disordered" evidence="13">
    <location>
        <begin position="150"/>
        <end position="211"/>
    </location>
</feature>
<dbReference type="FunFam" id="3.40.50.10330:FF:000006">
    <property type="entry name" value="Diacylglycerol kinase"/>
    <property type="match status" value="1"/>
</dbReference>
<keyword evidence="10" id="KW-0346">Stress response</keyword>
<evidence type="ECO:0000313" key="15">
    <source>
        <dbReference type="EMBL" id="KAF7123216.1"/>
    </source>
</evidence>
<evidence type="ECO:0000256" key="4">
    <source>
        <dbReference type="ARBA" id="ARBA00022679"/>
    </source>
</evidence>
<evidence type="ECO:0000256" key="13">
    <source>
        <dbReference type="SAM" id="MobiDB-lite"/>
    </source>
</evidence>
<dbReference type="GO" id="GO:0007200">
    <property type="term" value="P:phospholipase C-activating G protein-coupled receptor signaling pathway"/>
    <property type="evidence" value="ECO:0007669"/>
    <property type="project" value="InterPro"/>
</dbReference>
<dbReference type="SMART" id="SM00046">
    <property type="entry name" value="DAGKc"/>
    <property type="match status" value="1"/>
</dbReference>
<keyword evidence="4 12" id="KW-0808">Transferase</keyword>
<gene>
    <name evidence="15" type="ORF">RHSIM_Rhsim12G0151300</name>
</gene>
<dbReference type="GO" id="GO:0016020">
    <property type="term" value="C:membrane"/>
    <property type="evidence" value="ECO:0007669"/>
    <property type="project" value="UniProtKB-SubCell"/>
</dbReference>
<dbReference type="SMART" id="SM00109">
    <property type="entry name" value="C1"/>
    <property type="match status" value="1"/>
</dbReference>
<accession>A0A834L8M7</accession>
<dbReference type="EMBL" id="WJXA01000012">
    <property type="protein sequence ID" value="KAF7123216.1"/>
    <property type="molecule type" value="Genomic_DNA"/>
</dbReference>
<comment type="similarity">
    <text evidence="2 12">Belongs to the eukaryotic diacylglycerol kinase family.</text>
</comment>
<proteinExistence type="inferred from homology"/>
<protein>
    <recommendedName>
        <fullName evidence="12">Diacylglycerol kinase</fullName>
        <shortName evidence="12">DAG kinase</shortName>
        <ecNumber evidence="12">2.7.1.107</ecNumber>
    </recommendedName>
</protein>
<evidence type="ECO:0000256" key="10">
    <source>
        <dbReference type="ARBA" id="ARBA00023016"/>
    </source>
</evidence>
<evidence type="ECO:0000256" key="1">
    <source>
        <dbReference type="ARBA" id="ARBA00004370"/>
    </source>
</evidence>
<evidence type="ECO:0000256" key="7">
    <source>
        <dbReference type="ARBA" id="ARBA00022771"/>
    </source>
</evidence>
<dbReference type="CDD" id="cd20805">
    <property type="entry name" value="C1_DGK_rpt2"/>
    <property type="match status" value="1"/>
</dbReference>
<dbReference type="SMART" id="SM00045">
    <property type="entry name" value="DAGKa"/>
    <property type="match status" value="1"/>
</dbReference>
<dbReference type="OrthoDB" id="242257at2759"/>
<comment type="catalytic activity">
    <reaction evidence="12">
        <text>a 1,2-diacyl-sn-glycerol + ATP = a 1,2-diacyl-sn-glycero-3-phosphate + ADP + H(+)</text>
        <dbReference type="Rhea" id="RHEA:10272"/>
        <dbReference type="ChEBI" id="CHEBI:15378"/>
        <dbReference type="ChEBI" id="CHEBI:17815"/>
        <dbReference type="ChEBI" id="CHEBI:30616"/>
        <dbReference type="ChEBI" id="CHEBI:58608"/>
        <dbReference type="ChEBI" id="CHEBI:456216"/>
        <dbReference type="EC" id="2.7.1.107"/>
    </reaction>
</comment>
<dbReference type="Pfam" id="PF00130">
    <property type="entry name" value="C1_1"/>
    <property type="match status" value="1"/>
</dbReference>
<dbReference type="InterPro" id="IPR002219">
    <property type="entry name" value="PKC_DAG/PE"/>
</dbReference>
<evidence type="ECO:0000256" key="11">
    <source>
        <dbReference type="ARBA" id="ARBA00023136"/>
    </source>
</evidence>
<keyword evidence="8 12" id="KW-0418">Kinase</keyword>
<evidence type="ECO:0000256" key="9">
    <source>
        <dbReference type="ARBA" id="ARBA00022840"/>
    </source>
</evidence>
<dbReference type="InterPro" id="IPR016064">
    <property type="entry name" value="NAD/diacylglycerol_kinase_sf"/>
</dbReference>
<dbReference type="Pfam" id="PF00781">
    <property type="entry name" value="DAGK_cat"/>
    <property type="match status" value="1"/>
</dbReference>
<keyword evidence="11" id="KW-0472">Membrane</keyword>
<evidence type="ECO:0000256" key="8">
    <source>
        <dbReference type="ARBA" id="ARBA00022777"/>
    </source>
</evidence>
<keyword evidence="5" id="KW-0677">Repeat</keyword>
<dbReference type="Pfam" id="PF00609">
    <property type="entry name" value="DAGK_acc"/>
    <property type="match status" value="1"/>
</dbReference>
<dbReference type="InterPro" id="IPR037607">
    <property type="entry name" value="DGK"/>
</dbReference>
<dbReference type="Gene3D" id="3.40.50.10330">
    <property type="entry name" value="Probable inorganic polyphosphate/atp-NAD kinase, domain 1"/>
    <property type="match status" value="1"/>
</dbReference>
<dbReference type="Proteomes" id="UP000626092">
    <property type="component" value="Unassembled WGS sequence"/>
</dbReference>
<dbReference type="PANTHER" id="PTHR11255">
    <property type="entry name" value="DIACYLGLYCEROL KINASE"/>
    <property type="match status" value="1"/>
</dbReference>
<dbReference type="GO" id="GO:0008270">
    <property type="term" value="F:zinc ion binding"/>
    <property type="evidence" value="ECO:0007669"/>
    <property type="project" value="UniProtKB-KW"/>
</dbReference>
<feature type="compositionally biased region" description="Basic and acidic residues" evidence="13">
    <location>
        <begin position="179"/>
        <end position="193"/>
    </location>
</feature>
<dbReference type="InterPro" id="IPR017438">
    <property type="entry name" value="ATP-NAD_kinase_N"/>
</dbReference>
<evidence type="ECO:0000256" key="2">
    <source>
        <dbReference type="ARBA" id="ARBA00009280"/>
    </source>
</evidence>